<name>A0A2B4R6X0_STYPI</name>
<organism evidence="1 2">
    <name type="scientific">Stylophora pistillata</name>
    <name type="common">Smooth cauliflower coral</name>
    <dbReference type="NCBI Taxonomy" id="50429"/>
    <lineage>
        <taxon>Eukaryota</taxon>
        <taxon>Metazoa</taxon>
        <taxon>Cnidaria</taxon>
        <taxon>Anthozoa</taxon>
        <taxon>Hexacorallia</taxon>
        <taxon>Scleractinia</taxon>
        <taxon>Astrocoeniina</taxon>
        <taxon>Pocilloporidae</taxon>
        <taxon>Stylophora</taxon>
    </lineage>
</organism>
<accession>A0A2B4R6X0</accession>
<comment type="caution">
    <text evidence="1">The sequence shown here is derived from an EMBL/GenBank/DDBJ whole genome shotgun (WGS) entry which is preliminary data.</text>
</comment>
<proteinExistence type="predicted"/>
<evidence type="ECO:0000313" key="1">
    <source>
        <dbReference type="EMBL" id="PFX12138.1"/>
    </source>
</evidence>
<gene>
    <name evidence="1" type="ORF">AWC38_SpisGene23952</name>
</gene>
<dbReference type="Proteomes" id="UP000225706">
    <property type="component" value="Unassembled WGS sequence"/>
</dbReference>
<evidence type="ECO:0008006" key="3">
    <source>
        <dbReference type="Google" id="ProtNLM"/>
    </source>
</evidence>
<dbReference type="OrthoDB" id="5978238at2759"/>
<sequence>MSDFGDDYILNSSLHGRYKPRDHLVVCFETSVVLELVVSSGLHFVTGKAAASWDKYHIDWMPTLNLRKEQAKQPTVKEEKEESMMQECSETRLLEMLEQHAFDRIGQPMCLYGDPAYSLRVHSQAPFRMVQPNPDMEAFNKSMSGVRVPVEWLFGDILTSFKFIDFKKDLKIALSFWLIEEQSYLHVWKFQIKLL</sequence>
<keyword evidence="2" id="KW-1185">Reference proteome</keyword>
<dbReference type="AlphaFoldDB" id="A0A2B4R6X0"/>
<dbReference type="EMBL" id="LSMT01001564">
    <property type="protein sequence ID" value="PFX12138.1"/>
    <property type="molecule type" value="Genomic_DNA"/>
</dbReference>
<protein>
    <recommendedName>
        <fullName evidence="3">DDE Tnp4 domain-containing protein</fullName>
    </recommendedName>
</protein>
<evidence type="ECO:0000313" key="2">
    <source>
        <dbReference type="Proteomes" id="UP000225706"/>
    </source>
</evidence>
<reference evidence="2" key="1">
    <citation type="journal article" date="2017" name="bioRxiv">
        <title>Comparative analysis of the genomes of Stylophora pistillata and Acropora digitifera provides evidence for extensive differences between species of corals.</title>
        <authorList>
            <person name="Voolstra C.R."/>
            <person name="Li Y."/>
            <person name="Liew Y.J."/>
            <person name="Baumgarten S."/>
            <person name="Zoccola D."/>
            <person name="Flot J.-F."/>
            <person name="Tambutte S."/>
            <person name="Allemand D."/>
            <person name="Aranda M."/>
        </authorList>
    </citation>
    <scope>NUCLEOTIDE SEQUENCE [LARGE SCALE GENOMIC DNA]</scope>
</reference>